<protein>
    <submittedName>
        <fullName evidence="2">DNA mismatch repair protein MutS</fullName>
    </submittedName>
</protein>
<evidence type="ECO:0000259" key="1">
    <source>
        <dbReference type="PROSITE" id="PS50828"/>
    </source>
</evidence>
<organism evidence="2 3">
    <name type="scientific">Wenyingzhuangia fucanilytica</name>
    <dbReference type="NCBI Taxonomy" id="1790137"/>
    <lineage>
        <taxon>Bacteria</taxon>
        <taxon>Pseudomonadati</taxon>
        <taxon>Bacteroidota</taxon>
        <taxon>Flavobacteriia</taxon>
        <taxon>Flavobacteriales</taxon>
        <taxon>Flavobacteriaceae</taxon>
        <taxon>Wenyingzhuangia</taxon>
    </lineage>
</organism>
<dbReference type="AlphaFoldDB" id="A0A1B1Y7F5"/>
<dbReference type="STRING" id="1790137.AXE80_10700"/>
<evidence type="ECO:0000313" key="3">
    <source>
        <dbReference type="Proteomes" id="UP000092967"/>
    </source>
</evidence>
<dbReference type="Gene3D" id="3.30.1370.110">
    <property type="match status" value="1"/>
</dbReference>
<dbReference type="EMBL" id="CP014224">
    <property type="protein sequence ID" value="ANW96712.1"/>
    <property type="molecule type" value="Genomic_DNA"/>
</dbReference>
<dbReference type="OrthoDB" id="1524810at2"/>
<dbReference type="PROSITE" id="PS50828">
    <property type="entry name" value="SMR"/>
    <property type="match status" value="1"/>
</dbReference>
<dbReference type="RefSeq" id="WP_068827130.1">
    <property type="nucleotide sequence ID" value="NZ_CP014224.1"/>
</dbReference>
<gene>
    <name evidence="2" type="ORF">AXE80_10700</name>
</gene>
<dbReference type="KEGG" id="wfu:AXE80_10700"/>
<keyword evidence="3" id="KW-1185">Reference proteome</keyword>
<name>A0A1B1Y7F5_9FLAO</name>
<sequence length="179" mass="20223">MKLKSGDKVLVKDSVVKGTVSKVMKNSVLVLDEDGFELAYQSDQLILVNIEQSEMSKFSDINNKMLRQKALFVEHNKKSAKKSKQEKYGVVMEVDLHIEKLVKSASGMSNGDILNKQLDTAQHKVDFAIKNRIPKIVFIHGVGEGVLKEGLYSIFNRYSLRYEEASYQRYGLGATEVTF</sequence>
<reference evidence="2 3" key="1">
    <citation type="submission" date="2016-02" db="EMBL/GenBank/DDBJ databases">
        <authorList>
            <person name="Wen L."/>
            <person name="He K."/>
            <person name="Yang H."/>
        </authorList>
    </citation>
    <scope>NUCLEOTIDE SEQUENCE [LARGE SCALE GENOMIC DNA]</scope>
    <source>
        <strain evidence="2 3">CZ1127</strain>
    </source>
</reference>
<dbReference type="InterPro" id="IPR036063">
    <property type="entry name" value="Smr_dom_sf"/>
</dbReference>
<proteinExistence type="predicted"/>
<accession>A0A1B1Y7F5</accession>
<evidence type="ECO:0000313" key="2">
    <source>
        <dbReference type="EMBL" id="ANW96712.1"/>
    </source>
</evidence>
<dbReference type="InterPro" id="IPR002625">
    <property type="entry name" value="Smr_dom"/>
</dbReference>
<dbReference type="Pfam" id="PF01713">
    <property type="entry name" value="Smr"/>
    <property type="match status" value="1"/>
</dbReference>
<dbReference type="Proteomes" id="UP000092967">
    <property type="component" value="Chromosome"/>
</dbReference>
<feature type="domain" description="Smr" evidence="1">
    <location>
        <begin position="122"/>
        <end position="179"/>
    </location>
</feature>